<comment type="caution">
    <text evidence="7">The sequence shown here is derived from an EMBL/GenBank/DDBJ whole genome shotgun (WGS) entry which is preliminary data.</text>
</comment>
<dbReference type="RefSeq" id="WP_066594783.1">
    <property type="nucleotide sequence ID" value="NZ_CAJTBZ010000014.1"/>
</dbReference>
<keyword evidence="8" id="KW-1185">Reference proteome</keyword>
<dbReference type="PROSITE" id="PS51257">
    <property type="entry name" value="PROKAR_LIPOPROTEIN"/>
    <property type="match status" value="1"/>
</dbReference>
<keyword evidence="2" id="KW-1003">Cell membrane</keyword>
<dbReference type="GeneID" id="78362488"/>
<keyword evidence="4" id="KW-0472">Membrane</keyword>
<proteinExistence type="inferred from homology"/>
<dbReference type="InterPro" id="IPR012556">
    <property type="entry name" value="Entericidin"/>
</dbReference>
<dbReference type="Proteomes" id="UP000214610">
    <property type="component" value="Unassembled WGS sequence"/>
</dbReference>
<dbReference type="GO" id="GO:0016020">
    <property type="term" value="C:membrane"/>
    <property type="evidence" value="ECO:0007669"/>
    <property type="project" value="InterPro"/>
</dbReference>
<accession>A0A227KPC3</accession>
<dbReference type="AlphaFoldDB" id="A0A227KPC3"/>
<dbReference type="EMBL" id="NHMP01000002">
    <property type="protein sequence ID" value="OXE50112.1"/>
    <property type="molecule type" value="Genomic_DNA"/>
</dbReference>
<reference evidence="8" key="1">
    <citation type="submission" date="2017-05" db="EMBL/GenBank/DDBJ databases">
        <title>Improved OligoMM genomes.</title>
        <authorList>
            <person name="Garzetti D."/>
        </authorList>
    </citation>
    <scope>NUCLEOTIDE SEQUENCE [LARGE SCALE GENOMIC DNA]</scope>
    <source>
        <strain evidence="8">YL45</strain>
    </source>
</reference>
<protein>
    <submittedName>
        <fullName evidence="7">Entericidin</fullName>
    </submittedName>
</protein>
<keyword evidence="6" id="KW-0449">Lipoprotein</keyword>
<keyword evidence="3" id="KW-0732">Signal</keyword>
<name>A0A227KPC3_9BURK</name>
<dbReference type="Pfam" id="PF08085">
    <property type="entry name" value="Entericidin"/>
    <property type="match status" value="1"/>
</dbReference>
<evidence type="ECO:0000256" key="4">
    <source>
        <dbReference type="ARBA" id="ARBA00023136"/>
    </source>
</evidence>
<dbReference type="GO" id="GO:0009636">
    <property type="term" value="P:response to toxic substance"/>
    <property type="evidence" value="ECO:0007669"/>
    <property type="project" value="InterPro"/>
</dbReference>
<evidence type="ECO:0000313" key="8">
    <source>
        <dbReference type="Proteomes" id="UP000214610"/>
    </source>
</evidence>
<evidence type="ECO:0000256" key="1">
    <source>
        <dbReference type="ARBA" id="ARBA00010296"/>
    </source>
</evidence>
<evidence type="ECO:0000256" key="5">
    <source>
        <dbReference type="ARBA" id="ARBA00023139"/>
    </source>
</evidence>
<sequence>MKKFGITAILVAFVLAIAGCNTVKGIGKDVSAAGEGINKGATAVSNKL</sequence>
<evidence type="ECO:0000256" key="3">
    <source>
        <dbReference type="ARBA" id="ARBA00022729"/>
    </source>
</evidence>
<comment type="similarity">
    <text evidence="1">Belongs to the EcnA/EcnB lipoprotein family.</text>
</comment>
<gene>
    <name evidence="7" type="ORF">ADH67_03650</name>
</gene>
<evidence type="ECO:0000313" key="7">
    <source>
        <dbReference type="EMBL" id="OXE50112.1"/>
    </source>
</evidence>
<evidence type="ECO:0000256" key="2">
    <source>
        <dbReference type="ARBA" id="ARBA00022475"/>
    </source>
</evidence>
<evidence type="ECO:0000256" key="6">
    <source>
        <dbReference type="ARBA" id="ARBA00023288"/>
    </source>
</evidence>
<keyword evidence="5" id="KW-0564">Palmitate</keyword>
<organism evidence="7 8">
    <name type="scientific">Turicimonas muris</name>
    <dbReference type="NCBI Taxonomy" id="1796652"/>
    <lineage>
        <taxon>Bacteria</taxon>
        <taxon>Pseudomonadati</taxon>
        <taxon>Pseudomonadota</taxon>
        <taxon>Betaproteobacteria</taxon>
        <taxon>Burkholderiales</taxon>
        <taxon>Sutterellaceae</taxon>
        <taxon>Turicimonas</taxon>
    </lineage>
</organism>